<dbReference type="InterPro" id="IPR041657">
    <property type="entry name" value="HTH_17"/>
</dbReference>
<dbReference type="KEGG" id="dalk:DSCA_63440"/>
<gene>
    <name evidence="2" type="ORF">DSCA_63440</name>
</gene>
<evidence type="ECO:0000313" key="2">
    <source>
        <dbReference type="EMBL" id="BBO72414.1"/>
    </source>
</evidence>
<dbReference type="SUPFAM" id="SSF46955">
    <property type="entry name" value="Putative DNA-binding domain"/>
    <property type="match status" value="1"/>
</dbReference>
<evidence type="ECO:0000313" key="3">
    <source>
        <dbReference type="Proteomes" id="UP000427906"/>
    </source>
</evidence>
<keyword evidence="3" id="KW-1185">Reference proteome</keyword>
<evidence type="ECO:0000259" key="1">
    <source>
        <dbReference type="PROSITE" id="PS51094"/>
    </source>
</evidence>
<organism evidence="2 3">
    <name type="scientific">Desulfosarcina alkanivorans</name>
    <dbReference type="NCBI Taxonomy" id="571177"/>
    <lineage>
        <taxon>Bacteria</taxon>
        <taxon>Pseudomonadati</taxon>
        <taxon>Thermodesulfobacteriota</taxon>
        <taxon>Desulfobacteria</taxon>
        <taxon>Desulfobacterales</taxon>
        <taxon>Desulfosarcinaceae</taxon>
        <taxon>Desulfosarcina</taxon>
    </lineage>
</organism>
<reference evidence="2 3" key="1">
    <citation type="submission" date="2019-11" db="EMBL/GenBank/DDBJ databases">
        <title>Comparative genomics of hydrocarbon-degrading Desulfosarcina strains.</title>
        <authorList>
            <person name="Watanabe M."/>
            <person name="Kojima H."/>
            <person name="Fukui M."/>
        </authorList>
    </citation>
    <scope>NUCLEOTIDE SEQUENCE [LARGE SCALE GENOMIC DNA]</scope>
    <source>
        <strain evidence="2 3">PL12</strain>
    </source>
</reference>
<dbReference type="GO" id="GO:0030295">
    <property type="term" value="F:protein kinase activator activity"/>
    <property type="evidence" value="ECO:0007669"/>
    <property type="project" value="TreeGrafter"/>
</dbReference>
<name>A0A5K7Z1P6_9BACT</name>
<dbReference type="CDD" id="cd00211">
    <property type="entry name" value="PTS_IIA_fru"/>
    <property type="match status" value="1"/>
</dbReference>
<dbReference type="PANTHER" id="PTHR47738:SF1">
    <property type="entry name" value="NITROGEN REGULATORY PROTEIN"/>
    <property type="match status" value="1"/>
</dbReference>
<dbReference type="PROSITE" id="PS51094">
    <property type="entry name" value="PTS_EIIA_TYPE_2"/>
    <property type="match status" value="1"/>
</dbReference>
<sequence length="224" mass="24699">MQTVADALALPVSTVKRWIRQGRIPIQRSGTHVYFSETALQKWATTHKLSFSLGNRAAVPRVTAPETLDSLASAMKRGKVFHGVAGMEAAAALRSAVDSIDYLTTDIQEELYEKLIERERLASTGIGNGIAIPHPRDPLSEPPEAPAITTCFLEKPITFNAIDDRPVFVFFLLISPTVKHHLHLLSRLSYCIRDAAFVAYLKTQPDASALYSRVAGFEKQLDAL</sequence>
<dbReference type="Proteomes" id="UP000427906">
    <property type="component" value="Chromosome"/>
</dbReference>
<dbReference type="InterPro" id="IPR002178">
    <property type="entry name" value="PTS_EIIA_type-2_dom"/>
</dbReference>
<feature type="domain" description="PTS EIIA type-2" evidence="1">
    <location>
        <begin position="73"/>
        <end position="217"/>
    </location>
</feature>
<dbReference type="NCBIfam" id="TIGR01764">
    <property type="entry name" value="excise"/>
    <property type="match status" value="1"/>
</dbReference>
<protein>
    <submittedName>
        <fullName evidence="2">MerR family transcriptional regulator</fullName>
    </submittedName>
</protein>
<proteinExistence type="predicted"/>
<dbReference type="Pfam" id="PF00359">
    <property type="entry name" value="PTS_EIIA_2"/>
    <property type="match status" value="1"/>
</dbReference>
<dbReference type="PANTHER" id="PTHR47738">
    <property type="entry name" value="PTS SYSTEM FRUCTOSE-LIKE EIIA COMPONENT-RELATED"/>
    <property type="match status" value="1"/>
</dbReference>
<accession>A0A5K7Z1P6</accession>
<dbReference type="GO" id="GO:0003677">
    <property type="term" value="F:DNA binding"/>
    <property type="evidence" value="ECO:0007669"/>
    <property type="project" value="InterPro"/>
</dbReference>
<dbReference type="EMBL" id="AP021874">
    <property type="protein sequence ID" value="BBO72414.1"/>
    <property type="molecule type" value="Genomic_DNA"/>
</dbReference>
<dbReference type="SUPFAM" id="SSF55804">
    <property type="entry name" value="Phoshotransferase/anion transport protein"/>
    <property type="match status" value="1"/>
</dbReference>
<dbReference type="Pfam" id="PF12728">
    <property type="entry name" value="HTH_17"/>
    <property type="match status" value="1"/>
</dbReference>
<dbReference type="InterPro" id="IPR016152">
    <property type="entry name" value="PTrfase/Anion_transptr"/>
</dbReference>
<dbReference type="InterPro" id="IPR051541">
    <property type="entry name" value="PTS_SugarTrans_NitroReg"/>
</dbReference>
<dbReference type="Gene3D" id="3.40.930.10">
    <property type="entry name" value="Mannitol-specific EII, Chain A"/>
    <property type="match status" value="1"/>
</dbReference>
<dbReference type="InterPro" id="IPR009061">
    <property type="entry name" value="DNA-bd_dom_put_sf"/>
</dbReference>
<dbReference type="AlphaFoldDB" id="A0A5K7Z1P6"/>
<dbReference type="RefSeq" id="WP_167528037.1">
    <property type="nucleotide sequence ID" value="NZ_AP021874.1"/>
</dbReference>
<dbReference type="InterPro" id="IPR010093">
    <property type="entry name" value="SinI_DNA-bd"/>
</dbReference>